<evidence type="ECO:0000313" key="4">
    <source>
        <dbReference type="EMBL" id="CAF5149931.1"/>
    </source>
</evidence>
<dbReference type="InterPro" id="IPR036322">
    <property type="entry name" value="WD40_repeat_dom_sf"/>
</dbReference>
<dbReference type="Gene3D" id="2.130.10.10">
    <property type="entry name" value="YVTN repeat-like/Quinoprotein amine dehydrogenase"/>
    <property type="match status" value="1"/>
</dbReference>
<dbReference type="PROSITE" id="PS50294">
    <property type="entry name" value="WD_REPEATS_REGION"/>
    <property type="match status" value="1"/>
</dbReference>
<reference evidence="4" key="1">
    <citation type="submission" date="2021-02" db="EMBL/GenBank/DDBJ databases">
        <authorList>
            <person name="Nowell W R."/>
        </authorList>
    </citation>
    <scope>NUCLEOTIDE SEQUENCE</scope>
</reference>
<feature type="repeat" description="WD" evidence="3">
    <location>
        <begin position="25"/>
        <end position="60"/>
    </location>
</feature>
<dbReference type="InterPro" id="IPR015943">
    <property type="entry name" value="WD40/YVTN_repeat-like_dom_sf"/>
</dbReference>
<accession>A0A8S3G4T4</accession>
<organism evidence="4 5">
    <name type="scientific">Rotaria magnacalcarata</name>
    <dbReference type="NCBI Taxonomy" id="392030"/>
    <lineage>
        <taxon>Eukaryota</taxon>
        <taxon>Metazoa</taxon>
        <taxon>Spiralia</taxon>
        <taxon>Gnathifera</taxon>
        <taxon>Rotifera</taxon>
        <taxon>Eurotatoria</taxon>
        <taxon>Bdelloidea</taxon>
        <taxon>Philodinida</taxon>
        <taxon>Philodinidae</taxon>
        <taxon>Rotaria</taxon>
    </lineage>
</organism>
<dbReference type="PROSITE" id="PS00678">
    <property type="entry name" value="WD_REPEATS_1"/>
    <property type="match status" value="1"/>
</dbReference>
<dbReference type="PROSITE" id="PS50082">
    <property type="entry name" value="WD_REPEATS_2"/>
    <property type="match status" value="1"/>
</dbReference>
<dbReference type="Proteomes" id="UP000681967">
    <property type="component" value="Unassembled WGS sequence"/>
</dbReference>
<dbReference type="InterPro" id="IPR050995">
    <property type="entry name" value="WD-F-box_domain-protein"/>
</dbReference>
<dbReference type="PANTHER" id="PTHR14604">
    <property type="entry name" value="WD40 REPEAT PF20"/>
    <property type="match status" value="1"/>
</dbReference>
<evidence type="ECO:0000256" key="1">
    <source>
        <dbReference type="ARBA" id="ARBA00022574"/>
    </source>
</evidence>
<evidence type="ECO:0000256" key="3">
    <source>
        <dbReference type="PROSITE-ProRule" id="PRU00221"/>
    </source>
</evidence>
<keyword evidence="2" id="KW-0677">Repeat</keyword>
<comment type="caution">
    <text evidence="4">The sequence shown here is derived from an EMBL/GenBank/DDBJ whole genome shotgun (WGS) entry which is preliminary data.</text>
</comment>
<dbReference type="EMBL" id="CAJOBH010257261">
    <property type="protein sequence ID" value="CAF5149931.1"/>
    <property type="molecule type" value="Genomic_DNA"/>
</dbReference>
<keyword evidence="1 3" id="KW-0853">WD repeat</keyword>
<dbReference type="Pfam" id="PF00400">
    <property type="entry name" value="WD40"/>
    <property type="match status" value="1"/>
</dbReference>
<dbReference type="InterPro" id="IPR019775">
    <property type="entry name" value="WD40_repeat_CS"/>
</dbReference>
<dbReference type="SUPFAM" id="SSF50978">
    <property type="entry name" value="WD40 repeat-like"/>
    <property type="match status" value="1"/>
</dbReference>
<dbReference type="PANTHER" id="PTHR14604:SF4">
    <property type="entry name" value="F-BOX DOMAIN-CONTAINING PROTEIN"/>
    <property type="match status" value="1"/>
</dbReference>
<feature type="non-terminal residue" evidence="4">
    <location>
        <position position="60"/>
    </location>
</feature>
<evidence type="ECO:0000256" key="2">
    <source>
        <dbReference type="ARBA" id="ARBA00022737"/>
    </source>
</evidence>
<evidence type="ECO:0000313" key="5">
    <source>
        <dbReference type="Proteomes" id="UP000681967"/>
    </source>
</evidence>
<name>A0A8S3G4T4_9BILA</name>
<feature type="non-terminal residue" evidence="4">
    <location>
        <position position="1"/>
    </location>
</feature>
<dbReference type="AlphaFoldDB" id="A0A8S3G4T4"/>
<dbReference type="SMART" id="SM00320">
    <property type="entry name" value="WD40"/>
    <property type="match status" value="1"/>
</dbReference>
<protein>
    <submittedName>
        <fullName evidence="4">Uncharacterized protein</fullName>
    </submittedName>
</protein>
<sequence length="60" mass="6898">MTGKVVRVKFFQIWNIECGTCLRILEGHEELVRCVRFDSKLIVSGAYDGKIKIWDLQAAL</sequence>
<gene>
    <name evidence="4" type="ORF">BYL167_LOCUS72097</name>
</gene>
<proteinExistence type="predicted"/>
<dbReference type="InterPro" id="IPR001680">
    <property type="entry name" value="WD40_rpt"/>
</dbReference>